<dbReference type="Pfam" id="PF00076">
    <property type="entry name" value="RRM_1"/>
    <property type="match status" value="2"/>
</dbReference>
<dbReference type="InterPro" id="IPR052462">
    <property type="entry name" value="SLIRP/GR-RBP-like"/>
</dbReference>
<dbReference type="AlphaFoldDB" id="A0A0E0PJ58"/>
<dbReference type="HOGENOM" id="CLU_012062_15_1_1"/>
<dbReference type="FunFam" id="3.30.70.330:FF:000847">
    <property type="entry name" value="Os05g0223300 protein"/>
    <property type="match status" value="1"/>
</dbReference>
<feature type="region of interest" description="Disordered" evidence="3">
    <location>
        <begin position="91"/>
        <end position="114"/>
    </location>
</feature>
<reference evidence="5" key="2">
    <citation type="submission" date="2015-06" db="UniProtKB">
        <authorList>
            <consortium name="EnsemblPlants"/>
        </authorList>
    </citation>
    <scope>IDENTIFICATION</scope>
</reference>
<organism evidence="5 6">
    <name type="scientific">Oryza rufipogon</name>
    <name type="common">Brownbeard rice</name>
    <name type="synonym">Asian wild rice</name>
    <dbReference type="NCBI Taxonomy" id="4529"/>
    <lineage>
        <taxon>Eukaryota</taxon>
        <taxon>Viridiplantae</taxon>
        <taxon>Streptophyta</taxon>
        <taxon>Embryophyta</taxon>
        <taxon>Tracheophyta</taxon>
        <taxon>Spermatophyta</taxon>
        <taxon>Magnoliopsida</taxon>
        <taxon>Liliopsida</taxon>
        <taxon>Poales</taxon>
        <taxon>Poaceae</taxon>
        <taxon>BOP clade</taxon>
        <taxon>Oryzoideae</taxon>
        <taxon>Oryzeae</taxon>
        <taxon>Oryzinae</taxon>
        <taxon>Oryza</taxon>
    </lineage>
</organism>
<reference evidence="6" key="1">
    <citation type="submission" date="2013-06" db="EMBL/GenBank/DDBJ databases">
        <authorList>
            <person name="Zhao Q."/>
        </authorList>
    </citation>
    <scope>NUCLEOTIDE SEQUENCE</scope>
    <source>
        <strain evidence="6">cv. W1943</strain>
    </source>
</reference>
<dbReference type="SUPFAM" id="SSF54928">
    <property type="entry name" value="RNA-binding domain, RBD"/>
    <property type="match status" value="2"/>
</dbReference>
<dbReference type="EnsemblPlants" id="ORUFI05G08310.1">
    <property type="protein sequence ID" value="ORUFI05G08310.1"/>
    <property type="gene ID" value="ORUFI05G08310"/>
</dbReference>
<evidence type="ECO:0000256" key="1">
    <source>
        <dbReference type="ARBA" id="ARBA00022884"/>
    </source>
</evidence>
<accession>A0A0E0PJ58</accession>
<feature type="domain" description="RRM" evidence="4">
    <location>
        <begin position="32"/>
        <end position="101"/>
    </location>
</feature>
<feature type="domain" description="RRM" evidence="4">
    <location>
        <begin position="126"/>
        <end position="203"/>
    </location>
</feature>
<evidence type="ECO:0000259" key="4">
    <source>
        <dbReference type="PROSITE" id="PS50102"/>
    </source>
</evidence>
<dbReference type="PANTHER" id="PTHR48027">
    <property type="entry name" value="HETEROGENEOUS NUCLEAR RIBONUCLEOPROTEIN 87F-RELATED"/>
    <property type="match status" value="1"/>
</dbReference>
<protein>
    <recommendedName>
        <fullName evidence="4">RRM domain-containing protein</fullName>
    </recommendedName>
</protein>
<dbReference type="STRING" id="4529.A0A0E0PJ58"/>
<evidence type="ECO:0000313" key="5">
    <source>
        <dbReference type="EnsemblPlants" id="ORUFI05G08310.1"/>
    </source>
</evidence>
<dbReference type="SMART" id="SM00360">
    <property type="entry name" value="RRM"/>
    <property type="match status" value="2"/>
</dbReference>
<name>A0A0E0PJ58_ORYRU</name>
<proteinExistence type="predicted"/>
<keyword evidence="6" id="KW-1185">Reference proteome</keyword>
<dbReference type="InterPro" id="IPR000504">
    <property type="entry name" value="RRM_dom"/>
</dbReference>
<dbReference type="InterPro" id="IPR012677">
    <property type="entry name" value="Nucleotide-bd_a/b_plait_sf"/>
</dbReference>
<keyword evidence="1 2" id="KW-0694">RNA-binding</keyword>
<dbReference type="PROSITE" id="PS50102">
    <property type="entry name" value="RRM"/>
    <property type="match status" value="2"/>
</dbReference>
<dbReference type="Proteomes" id="UP000008022">
    <property type="component" value="Unassembled WGS sequence"/>
</dbReference>
<dbReference type="Gramene" id="ORUFI05G08310.1">
    <property type="protein sequence ID" value="ORUFI05G08310.1"/>
    <property type="gene ID" value="ORUFI05G08310"/>
</dbReference>
<dbReference type="GO" id="GO:0003723">
    <property type="term" value="F:RNA binding"/>
    <property type="evidence" value="ECO:0007669"/>
    <property type="project" value="UniProtKB-UniRule"/>
</dbReference>
<dbReference type="eggNOG" id="KOG0123">
    <property type="taxonomic scope" value="Eukaryota"/>
</dbReference>
<evidence type="ECO:0000256" key="2">
    <source>
        <dbReference type="PROSITE-ProRule" id="PRU00176"/>
    </source>
</evidence>
<dbReference type="InterPro" id="IPR035979">
    <property type="entry name" value="RBD_domain_sf"/>
</dbReference>
<dbReference type="OMA" id="HMKSAGD"/>
<evidence type="ECO:0000256" key="3">
    <source>
        <dbReference type="SAM" id="MobiDB-lite"/>
    </source>
</evidence>
<sequence length="210" mass="23616">MDGMGLERERKGRAMAAPWWDSEYKDRSSLEYRVYVGNLPYSVDEQTLMDYFADYGAISAEIAWDSEMGRPRGFGFVNFEDNESVNAAIHGMNGQDIGGRKRGRQGKDMAAPWRDSDYKDRSPLEYRVYVGNLPFSANDRSLKDSFANYGAISAEIAWDSVMGRSRGFGFVNFEDSESVNAAIQGMNGQDIGGRNVTVAQANTRPRRWRA</sequence>
<dbReference type="Gene3D" id="3.30.70.330">
    <property type="match status" value="2"/>
</dbReference>
<evidence type="ECO:0000313" key="6">
    <source>
        <dbReference type="Proteomes" id="UP000008022"/>
    </source>
</evidence>